<evidence type="ECO:0000313" key="1">
    <source>
        <dbReference type="EMBL" id="GBP15879.1"/>
    </source>
</evidence>
<gene>
    <name evidence="1" type="ORF">EVAR_12475_1</name>
</gene>
<keyword evidence="2" id="KW-1185">Reference proteome</keyword>
<name>A0A4C1TPI9_EUMVA</name>
<proteinExistence type="predicted"/>
<reference evidence="1 2" key="1">
    <citation type="journal article" date="2019" name="Commun. Biol.">
        <title>The bagworm genome reveals a unique fibroin gene that provides high tensile strength.</title>
        <authorList>
            <person name="Kono N."/>
            <person name="Nakamura H."/>
            <person name="Ohtoshi R."/>
            <person name="Tomita M."/>
            <person name="Numata K."/>
            <person name="Arakawa K."/>
        </authorList>
    </citation>
    <scope>NUCLEOTIDE SEQUENCE [LARGE SCALE GENOMIC DNA]</scope>
</reference>
<protein>
    <submittedName>
        <fullName evidence="1">Uncharacterized protein</fullName>
    </submittedName>
</protein>
<dbReference type="EMBL" id="BGZK01000075">
    <property type="protein sequence ID" value="GBP15879.1"/>
    <property type="molecule type" value="Genomic_DNA"/>
</dbReference>
<dbReference type="AlphaFoldDB" id="A0A4C1TPI9"/>
<organism evidence="1 2">
    <name type="scientific">Eumeta variegata</name>
    <name type="common">Bagworm moth</name>
    <name type="synonym">Eumeta japonica</name>
    <dbReference type="NCBI Taxonomy" id="151549"/>
    <lineage>
        <taxon>Eukaryota</taxon>
        <taxon>Metazoa</taxon>
        <taxon>Ecdysozoa</taxon>
        <taxon>Arthropoda</taxon>
        <taxon>Hexapoda</taxon>
        <taxon>Insecta</taxon>
        <taxon>Pterygota</taxon>
        <taxon>Neoptera</taxon>
        <taxon>Endopterygota</taxon>
        <taxon>Lepidoptera</taxon>
        <taxon>Glossata</taxon>
        <taxon>Ditrysia</taxon>
        <taxon>Tineoidea</taxon>
        <taxon>Psychidae</taxon>
        <taxon>Oiketicinae</taxon>
        <taxon>Eumeta</taxon>
    </lineage>
</organism>
<dbReference type="Proteomes" id="UP000299102">
    <property type="component" value="Unassembled WGS sequence"/>
</dbReference>
<sequence>MIGAAAQFARPALKTIKAENKRINNRAFEQSVTNTDYQEGGVGVTRPVDVRIHWNKHKDGSVFTKP</sequence>
<accession>A0A4C1TPI9</accession>
<comment type="caution">
    <text evidence="1">The sequence shown here is derived from an EMBL/GenBank/DDBJ whole genome shotgun (WGS) entry which is preliminary data.</text>
</comment>
<evidence type="ECO:0000313" key="2">
    <source>
        <dbReference type="Proteomes" id="UP000299102"/>
    </source>
</evidence>